<sequence>MAKLGFKRCISDAGVYYFIRGNDIIIAIPSSFQEERIHENMGM</sequence>
<evidence type="ECO:0000313" key="1">
    <source>
        <dbReference type="EMBL" id="KTB35799.1"/>
    </source>
</evidence>
<evidence type="ECO:0000313" key="2">
    <source>
        <dbReference type="Proteomes" id="UP000054988"/>
    </source>
</evidence>
<name>A0A0W0FHI7_MONRR</name>
<dbReference type="EMBL" id="LATX01001978">
    <property type="protein sequence ID" value="KTB35799.1"/>
    <property type="molecule type" value="Genomic_DNA"/>
</dbReference>
<protein>
    <submittedName>
        <fullName evidence="1">Uncharacterized protein</fullName>
    </submittedName>
</protein>
<dbReference type="Proteomes" id="UP000054988">
    <property type="component" value="Unassembled WGS sequence"/>
</dbReference>
<gene>
    <name evidence="1" type="ORF">WG66_11626</name>
</gene>
<dbReference type="AlphaFoldDB" id="A0A0W0FHI7"/>
<comment type="caution">
    <text evidence="1">The sequence shown here is derived from an EMBL/GenBank/DDBJ whole genome shotgun (WGS) entry which is preliminary data.</text>
</comment>
<proteinExistence type="predicted"/>
<organism evidence="1 2">
    <name type="scientific">Moniliophthora roreri</name>
    <name type="common">Frosty pod rot fungus</name>
    <name type="synonym">Monilia roreri</name>
    <dbReference type="NCBI Taxonomy" id="221103"/>
    <lineage>
        <taxon>Eukaryota</taxon>
        <taxon>Fungi</taxon>
        <taxon>Dikarya</taxon>
        <taxon>Basidiomycota</taxon>
        <taxon>Agaricomycotina</taxon>
        <taxon>Agaricomycetes</taxon>
        <taxon>Agaricomycetidae</taxon>
        <taxon>Agaricales</taxon>
        <taxon>Marasmiineae</taxon>
        <taxon>Marasmiaceae</taxon>
        <taxon>Moniliophthora</taxon>
    </lineage>
</organism>
<reference evidence="1 2" key="1">
    <citation type="submission" date="2015-12" db="EMBL/GenBank/DDBJ databases">
        <title>Draft genome sequence of Moniliophthora roreri, the causal agent of frosty pod rot of cacao.</title>
        <authorList>
            <person name="Aime M.C."/>
            <person name="Diaz-Valderrama J.R."/>
            <person name="Kijpornyongpan T."/>
            <person name="Phillips-Mora W."/>
        </authorList>
    </citation>
    <scope>NUCLEOTIDE SEQUENCE [LARGE SCALE GENOMIC DNA]</scope>
    <source>
        <strain evidence="1 2">MCA 2952</strain>
    </source>
</reference>
<accession>A0A0W0FHI7</accession>